<name>A0A4Y3WCN5_NITWI</name>
<evidence type="ECO:0000256" key="1">
    <source>
        <dbReference type="SAM" id="Phobius"/>
    </source>
</evidence>
<reference evidence="2 3" key="1">
    <citation type="submission" date="2019-06" db="EMBL/GenBank/DDBJ databases">
        <title>Whole genome shotgun sequence of Nitrobacter winogradskyi NBRC 14297.</title>
        <authorList>
            <person name="Hosoyama A."/>
            <person name="Uohara A."/>
            <person name="Ohji S."/>
            <person name="Ichikawa N."/>
        </authorList>
    </citation>
    <scope>NUCLEOTIDE SEQUENCE [LARGE SCALE GENOMIC DNA]</scope>
    <source>
        <strain evidence="2 3">NBRC 14297</strain>
    </source>
</reference>
<keyword evidence="1" id="KW-0472">Membrane</keyword>
<keyword evidence="1" id="KW-0812">Transmembrane</keyword>
<dbReference type="EMBL" id="BJNF01000043">
    <property type="protein sequence ID" value="GEC15891.1"/>
    <property type="molecule type" value="Genomic_DNA"/>
</dbReference>
<keyword evidence="1" id="KW-1133">Transmembrane helix</keyword>
<proteinExistence type="predicted"/>
<dbReference type="RefSeq" id="WP_181410422.1">
    <property type="nucleotide sequence ID" value="NZ_BJNF01000043.1"/>
</dbReference>
<feature type="transmembrane region" description="Helical" evidence="1">
    <location>
        <begin position="36"/>
        <end position="54"/>
    </location>
</feature>
<evidence type="ECO:0000313" key="2">
    <source>
        <dbReference type="EMBL" id="GEC15891.1"/>
    </source>
</evidence>
<organism evidence="2 3">
    <name type="scientific">Nitrobacter winogradskyi</name>
    <name type="common">Nitrobacter agilis</name>
    <dbReference type="NCBI Taxonomy" id="913"/>
    <lineage>
        <taxon>Bacteria</taxon>
        <taxon>Pseudomonadati</taxon>
        <taxon>Pseudomonadota</taxon>
        <taxon>Alphaproteobacteria</taxon>
        <taxon>Hyphomicrobiales</taxon>
        <taxon>Nitrobacteraceae</taxon>
        <taxon>Nitrobacter</taxon>
    </lineage>
</organism>
<protein>
    <submittedName>
        <fullName evidence="2">Uncharacterized protein</fullName>
    </submittedName>
</protein>
<accession>A0A4Y3WCN5</accession>
<sequence length="57" mass="5925">MQSILALIGTLSFSLGAVLGFLAGWMRLCDSGSDLAGRVLGVGVTLLLLGWLMMEVA</sequence>
<dbReference type="Proteomes" id="UP000318825">
    <property type="component" value="Unassembled WGS sequence"/>
</dbReference>
<comment type="caution">
    <text evidence="2">The sequence shown here is derived from an EMBL/GenBank/DDBJ whole genome shotgun (WGS) entry which is preliminary data.</text>
</comment>
<gene>
    <name evidence="2" type="ORF">NWI01_17830</name>
</gene>
<dbReference type="AlphaFoldDB" id="A0A4Y3WCN5"/>
<evidence type="ECO:0000313" key="3">
    <source>
        <dbReference type="Proteomes" id="UP000318825"/>
    </source>
</evidence>